<evidence type="ECO:0000256" key="7">
    <source>
        <dbReference type="SAM" id="MobiDB-lite"/>
    </source>
</evidence>
<evidence type="ECO:0000313" key="10">
    <source>
        <dbReference type="Proteomes" id="UP000034112"/>
    </source>
</evidence>
<feature type="compositionally biased region" description="Basic residues" evidence="7">
    <location>
        <begin position="487"/>
        <end position="496"/>
    </location>
</feature>
<dbReference type="Pfam" id="PF08711">
    <property type="entry name" value="Med26"/>
    <property type="match status" value="1"/>
</dbReference>
<feature type="compositionally biased region" description="Polar residues" evidence="7">
    <location>
        <begin position="417"/>
        <end position="427"/>
    </location>
</feature>
<dbReference type="SUPFAM" id="SSF47676">
    <property type="entry name" value="Conserved domain common to transcription factors TFIIS, elongin A, CRSP70"/>
    <property type="match status" value="1"/>
</dbReference>
<evidence type="ECO:0000313" key="9">
    <source>
        <dbReference type="EMBL" id="KKP01765.1"/>
    </source>
</evidence>
<feature type="compositionally biased region" description="Basic and acidic residues" evidence="7">
    <location>
        <begin position="148"/>
        <end position="171"/>
    </location>
</feature>
<evidence type="ECO:0000256" key="1">
    <source>
        <dbReference type="ARBA" id="ARBA00023015"/>
    </source>
</evidence>
<feature type="compositionally biased region" description="Basic and acidic residues" evidence="7">
    <location>
        <begin position="125"/>
        <end position="138"/>
    </location>
</feature>
<feature type="region of interest" description="Disordered" evidence="7">
    <location>
        <begin position="75"/>
        <end position="221"/>
    </location>
</feature>
<evidence type="ECO:0000259" key="8">
    <source>
        <dbReference type="PROSITE" id="PS51319"/>
    </source>
</evidence>
<feature type="region of interest" description="Disordered" evidence="7">
    <location>
        <begin position="460"/>
        <end position="496"/>
    </location>
</feature>
<evidence type="ECO:0000256" key="5">
    <source>
        <dbReference type="ARBA" id="ARBA00037992"/>
    </source>
</evidence>
<dbReference type="InterPro" id="IPR051037">
    <property type="entry name" value="RNAPII_TF_IWS1"/>
</dbReference>
<feature type="compositionally biased region" description="Acidic residues" evidence="7">
    <location>
        <begin position="106"/>
        <end position="120"/>
    </location>
</feature>
<dbReference type="GO" id="GO:0016973">
    <property type="term" value="P:poly(A)+ mRNA export from nucleus"/>
    <property type="evidence" value="ECO:0007669"/>
    <property type="project" value="TreeGrafter"/>
</dbReference>
<organism evidence="9 10">
    <name type="scientific">Trichoderma harzianum</name>
    <name type="common">Hypocrea lixii</name>
    <dbReference type="NCBI Taxonomy" id="5544"/>
    <lineage>
        <taxon>Eukaryota</taxon>
        <taxon>Fungi</taxon>
        <taxon>Dikarya</taxon>
        <taxon>Ascomycota</taxon>
        <taxon>Pezizomycotina</taxon>
        <taxon>Sordariomycetes</taxon>
        <taxon>Hypocreomycetidae</taxon>
        <taxon>Hypocreales</taxon>
        <taxon>Hypocreaceae</taxon>
        <taxon>Trichoderma</taxon>
    </lineage>
</organism>
<dbReference type="AlphaFoldDB" id="A0A0F9XB83"/>
<accession>A0A0F9XB83</accession>
<name>A0A0F9XB83_TRIHA</name>
<evidence type="ECO:0000256" key="4">
    <source>
        <dbReference type="ARBA" id="ARBA00037349"/>
    </source>
</evidence>
<dbReference type="PANTHER" id="PTHR46010">
    <property type="entry name" value="PROTEIN IWS1 HOMOLOG"/>
    <property type="match status" value="1"/>
</dbReference>
<dbReference type="OMA" id="MPAYNIQ"/>
<comment type="caution">
    <text evidence="9">The sequence shown here is derived from an EMBL/GenBank/DDBJ whole genome shotgun (WGS) entry which is preliminary data.</text>
</comment>
<gene>
    <name evidence="9" type="ORF">THAR02_06144</name>
</gene>
<dbReference type="Gene3D" id="1.20.930.10">
    <property type="entry name" value="Conserved domain common to transcription factors TFIIS, elongin A, CRSP70"/>
    <property type="match status" value="1"/>
</dbReference>
<dbReference type="Proteomes" id="UP000034112">
    <property type="component" value="Unassembled WGS sequence"/>
</dbReference>
<feature type="domain" description="TFIIS N-terminal" evidence="8">
    <location>
        <begin position="312"/>
        <end position="389"/>
    </location>
</feature>
<evidence type="ECO:0000256" key="6">
    <source>
        <dbReference type="PROSITE-ProRule" id="PRU00649"/>
    </source>
</evidence>
<reference evidence="10" key="1">
    <citation type="journal article" date="2015" name="Genome Announc.">
        <title>Draft whole-genome sequence of the biocontrol agent Trichoderma harzianum T6776.</title>
        <authorList>
            <person name="Baroncelli R."/>
            <person name="Piaggeschi G."/>
            <person name="Fiorini L."/>
            <person name="Bertolini E."/>
            <person name="Zapparata A."/>
            <person name="Pe M.E."/>
            <person name="Sarrocco S."/>
            <person name="Vannacci G."/>
        </authorList>
    </citation>
    <scope>NUCLEOTIDE SEQUENCE [LARGE SCALE GENOMIC DNA]</scope>
    <source>
        <strain evidence="10">T6776</strain>
    </source>
</reference>
<evidence type="ECO:0000256" key="2">
    <source>
        <dbReference type="ARBA" id="ARBA00023163"/>
    </source>
</evidence>
<dbReference type="InterPro" id="IPR017923">
    <property type="entry name" value="TFIIS_N"/>
</dbReference>
<keyword evidence="1" id="KW-0805">Transcription regulation</keyword>
<sequence>MSATRCISKATRWNEPFFPAQDCLTFCSEPTHCWQREFQSNLGSIPARLDVLIPSVFSHFPSRPARAELRTMSDLDSPANEPVDDGQEQEFQDEVADADSDRDSDLLSEIDENQFEDYDPETANIEDRPVEIDEDIARTLKATKRKRAEGEKTSKKPRETRREKRRERDDDASMNDGSSGEAEKKPRRKRAETERRPRVKPTSPQPEENDENLTPEQRQNREIDRALDAAMKSRGAAPKRRRKDEIDLEDEIDEQLAALKVQMERACQADNQAREAGQPALHKLKLLPEVAGLLNRNNVQHAVLDPDTNFLQHVKFFLEPLNDGSLPAYNIQRDIFTALTRLNIEKEALLSSGIGKVVLFYTRSKKPEPSIKRMAERLLGEWSRPILKRTDDYKKRHIETREFDYEAAKLAQRRKQGSQFTLSQRPAQSARDAERERMLAPVGGGNRARMVNLPASYTIAPKSTFDGTRNTDHRPLGAGGMEAFRKMTQKSKKRAA</sequence>
<comment type="function">
    <text evidence="4">Transcription factor involved in RNA polymerase II transcription regulation. May function in both SPT15/TBP post-recruitment and recruitment steps of transcription.</text>
</comment>
<dbReference type="InterPro" id="IPR035441">
    <property type="entry name" value="TFIIS/LEDGF_dom_sf"/>
</dbReference>
<dbReference type="PROSITE" id="PS51319">
    <property type="entry name" value="TFIIS_N"/>
    <property type="match status" value="1"/>
</dbReference>
<keyword evidence="3 6" id="KW-0539">Nucleus</keyword>
<dbReference type="GO" id="GO:0005634">
    <property type="term" value="C:nucleus"/>
    <property type="evidence" value="ECO:0007669"/>
    <property type="project" value="UniProtKB-SubCell"/>
</dbReference>
<keyword evidence="2" id="KW-0804">Transcription</keyword>
<dbReference type="OrthoDB" id="21124at2759"/>
<evidence type="ECO:0000256" key="3">
    <source>
        <dbReference type="ARBA" id="ARBA00023242"/>
    </source>
</evidence>
<comment type="subcellular location">
    <subcellularLocation>
        <location evidence="6">Nucleus</location>
    </subcellularLocation>
</comment>
<dbReference type="EMBL" id="JOKZ01000180">
    <property type="protein sequence ID" value="KKP01765.1"/>
    <property type="molecule type" value="Genomic_DNA"/>
</dbReference>
<feature type="region of interest" description="Disordered" evidence="7">
    <location>
        <begin position="414"/>
        <end position="437"/>
    </location>
</feature>
<feature type="compositionally biased region" description="Acidic residues" evidence="7">
    <location>
        <begin position="82"/>
        <end position="98"/>
    </location>
</feature>
<dbReference type="PANTHER" id="PTHR46010:SF1">
    <property type="entry name" value="PROTEIN IWS1 HOMOLOG"/>
    <property type="match status" value="1"/>
</dbReference>
<protein>
    <submittedName>
        <fullName evidence="9">Transcription factor IWS1</fullName>
    </submittedName>
</protein>
<proteinExistence type="inferred from homology"/>
<dbReference type="FunFam" id="1.20.930.10:FF:000003">
    <property type="entry name" value="Putative Transcription factor IWS1"/>
    <property type="match status" value="1"/>
</dbReference>
<comment type="similarity">
    <text evidence="5">Belongs to the IWS1 family.</text>
</comment>